<dbReference type="AlphaFoldDB" id="A0A382LSW0"/>
<accession>A0A382LSW0</accession>
<reference evidence="1" key="1">
    <citation type="submission" date="2018-05" db="EMBL/GenBank/DDBJ databases">
        <authorList>
            <person name="Lanie J.A."/>
            <person name="Ng W.-L."/>
            <person name="Kazmierczak K.M."/>
            <person name="Andrzejewski T.M."/>
            <person name="Davidsen T.M."/>
            <person name="Wayne K.J."/>
            <person name="Tettelin H."/>
            <person name="Glass J.I."/>
            <person name="Rusch D."/>
            <person name="Podicherti R."/>
            <person name="Tsui H.-C.T."/>
            <person name="Winkler M.E."/>
        </authorList>
    </citation>
    <scope>NUCLEOTIDE SEQUENCE</scope>
</reference>
<evidence type="ECO:0000313" key="1">
    <source>
        <dbReference type="EMBL" id="SVC39636.1"/>
    </source>
</evidence>
<sequence>MQVAHGGNGTVWIKTEGQVDPFALLSRVISSPVSSSVP</sequence>
<protein>
    <submittedName>
        <fullName evidence="1">Uncharacterized protein</fullName>
    </submittedName>
</protein>
<name>A0A382LSW0_9ZZZZ</name>
<organism evidence="1">
    <name type="scientific">marine metagenome</name>
    <dbReference type="NCBI Taxonomy" id="408172"/>
    <lineage>
        <taxon>unclassified sequences</taxon>
        <taxon>metagenomes</taxon>
        <taxon>ecological metagenomes</taxon>
    </lineage>
</organism>
<gene>
    <name evidence="1" type="ORF">METZ01_LOCUS292490</name>
</gene>
<dbReference type="EMBL" id="UINC01088957">
    <property type="protein sequence ID" value="SVC39636.1"/>
    <property type="molecule type" value="Genomic_DNA"/>
</dbReference>
<proteinExistence type="predicted"/>